<dbReference type="RefSeq" id="WP_290317382.1">
    <property type="nucleotide sequence ID" value="NZ_JAUFPN010000148.1"/>
</dbReference>
<feature type="chain" id="PRO_5047374099" evidence="2">
    <location>
        <begin position="21"/>
        <end position="101"/>
    </location>
</feature>
<feature type="signal peptide" evidence="2">
    <location>
        <begin position="1"/>
        <end position="20"/>
    </location>
</feature>
<keyword evidence="4" id="KW-1185">Reference proteome</keyword>
<reference evidence="4" key="1">
    <citation type="journal article" date="2019" name="Int. J. Syst. Evol. Microbiol.">
        <title>The Global Catalogue of Microorganisms (GCM) 10K type strain sequencing project: providing services to taxonomists for standard genome sequencing and annotation.</title>
        <authorList>
            <consortium name="The Broad Institute Genomics Platform"/>
            <consortium name="The Broad Institute Genome Sequencing Center for Infectious Disease"/>
            <person name="Wu L."/>
            <person name="Ma J."/>
        </authorList>
    </citation>
    <scope>NUCLEOTIDE SEQUENCE [LARGE SCALE GENOMIC DNA]</scope>
    <source>
        <strain evidence="4">CECT 7131</strain>
    </source>
</reference>
<protein>
    <submittedName>
        <fullName evidence="3">Uncharacterized protein</fullName>
    </submittedName>
</protein>
<comment type="caution">
    <text evidence="3">The sequence shown here is derived from an EMBL/GenBank/DDBJ whole genome shotgun (WGS) entry which is preliminary data.</text>
</comment>
<feature type="compositionally biased region" description="Polar residues" evidence="1">
    <location>
        <begin position="72"/>
        <end position="84"/>
    </location>
</feature>
<accession>A0ABT8A6W6</accession>
<dbReference type="Proteomes" id="UP001529369">
    <property type="component" value="Unassembled WGS sequence"/>
</dbReference>
<name>A0ABT8A6W6_9PROT</name>
<evidence type="ECO:0000256" key="1">
    <source>
        <dbReference type="SAM" id="MobiDB-lite"/>
    </source>
</evidence>
<organism evidence="3 4">
    <name type="scientific">Paeniroseomonas aquatica</name>
    <dbReference type="NCBI Taxonomy" id="373043"/>
    <lineage>
        <taxon>Bacteria</taxon>
        <taxon>Pseudomonadati</taxon>
        <taxon>Pseudomonadota</taxon>
        <taxon>Alphaproteobacteria</taxon>
        <taxon>Acetobacterales</taxon>
        <taxon>Acetobacteraceae</taxon>
        <taxon>Paeniroseomonas</taxon>
    </lineage>
</organism>
<evidence type="ECO:0000313" key="3">
    <source>
        <dbReference type="EMBL" id="MDN3565539.1"/>
    </source>
</evidence>
<proteinExistence type="predicted"/>
<feature type="region of interest" description="Disordered" evidence="1">
    <location>
        <begin position="19"/>
        <end position="101"/>
    </location>
</feature>
<dbReference type="EMBL" id="JAUFPN010000148">
    <property type="protein sequence ID" value="MDN3565539.1"/>
    <property type="molecule type" value="Genomic_DNA"/>
</dbReference>
<sequence>MTRLAILAACGLGLWAGASAAQTAPPAERPPMTGPGGSPPSLGGRQFPSGEVERQVRPQGDGAAAERDRQQLQDLNALSRQLTPPGTPVPAPHVEPERRRP</sequence>
<evidence type="ECO:0000256" key="2">
    <source>
        <dbReference type="SAM" id="SignalP"/>
    </source>
</evidence>
<evidence type="ECO:0000313" key="4">
    <source>
        <dbReference type="Proteomes" id="UP001529369"/>
    </source>
</evidence>
<keyword evidence="2" id="KW-0732">Signal</keyword>
<gene>
    <name evidence="3" type="ORF">QWZ14_14320</name>
</gene>